<accession>A0A8D8YIC1</accession>
<dbReference type="AlphaFoldDB" id="A0A8D8YIC1"/>
<dbReference type="EMBL" id="HBUF01377760">
    <property type="protein sequence ID" value="CAG6729054.1"/>
    <property type="molecule type" value="Transcribed_RNA"/>
</dbReference>
<evidence type="ECO:0000313" key="1">
    <source>
        <dbReference type="EMBL" id="CAG6729054.1"/>
    </source>
</evidence>
<dbReference type="EMBL" id="HBUF01377761">
    <property type="protein sequence ID" value="CAG6729055.1"/>
    <property type="molecule type" value="Transcribed_RNA"/>
</dbReference>
<proteinExistence type="predicted"/>
<protein>
    <submittedName>
        <fullName evidence="1">Uncharacterized protein</fullName>
    </submittedName>
</protein>
<organism evidence="1">
    <name type="scientific">Cacopsylla melanoneura</name>
    <dbReference type="NCBI Taxonomy" id="428564"/>
    <lineage>
        <taxon>Eukaryota</taxon>
        <taxon>Metazoa</taxon>
        <taxon>Ecdysozoa</taxon>
        <taxon>Arthropoda</taxon>
        <taxon>Hexapoda</taxon>
        <taxon>Insecta</taxon>
        <taxon>Pterygota</taxon>
        <taxon>Neoptera</taxon>
        <taxon>Paraneoptera</taxon>
        <taxon>Hemiptera</taxon>
        <taxon>Sternorrhyncha</taxon>
        <taxon>Psylloidea</taxon>
        <taxon>Psyllidae</taxon>
        <taxon>Psyllinae</taxon>
        <taxon>Cacopsylla</taxon>
    </lineage>
</organism>
<name>A0A8D8YIC1_9HEMI</name>
<sequence length="102" mass="12063">MESDYEIFRYCKIDKHIGYTHRYKTLKLKYFSDHRSLPITFPITIFWTEEHLPARLLQLLLQMAGVERNPGPTTTWICSVCNQPLHCNITSVKCNEVRYSIV</sequence>
<reference evidence="1" key="1">
    <citation type="submission" date="2021-05" db="EMBL/GenBank/DDBJ databases">
        <authorList>
            <person name="Alioto T."/>
            <person name="Alioto T."/>
            <person name="Gomez Garrido J."/>
        </authorList>
    </citation>
    <scope>NUCLEOTIDE SEQUENCE</scope>
</reference>